<proteinExistence type="predicted"/>
<gene>
    <name evidence="1" type="ORF">H0486_07885</name>
</gene>
<name>A0A839JZI9_9FIRM</name>
<reference evidence="1 2" key="1">
    <citation type="submission" date="2020-07" db="EMBL/GenBank/DDBJ databases">
        <title>Characterization and genome sequencing of isolate MD1, a novel member within the family Lachnospiraceae.</title>
        <authorList>
            <person name="Rettenmaier R."/>
            <person name="Di Bello L."/>
            <person name="Zinser C."/>
            <person name="Scheitz K."/>
            <person name="Liebl W."/>
            <person name="Zverlov V."/>
        </authorList>
    </citation>
    <scope>NUCLEOTIDE SEQUENCE [LARGE SCALE GENOMIC DNA]</scope>
    <source>
        <strain evidence="1 2">MD1</strain>
    </source>
</reference>
<evidence type="ECO:0000313" key="2">
    <source>
        <dbReference type="Proteomes" id="UP000574276"/>
    </source>
</evidence>
<accession>A0A839JZI9</accession>
<comment type="caution">
    <text evidence="1">The sequence shown here is derived from an EMBL/GenBank/DDBJ whole genome shotgun (WGS) entry which is preliminary data.</text>
</comment>
<protein>
    <submittedName>
        <fullName evidence="1">Uncharacterized protein</fullName>
    </submittedName>
</protein>
<dbReference type="AlphaFoldDB" id="A0A839JZI9"/>
<dbReference type="EMBL" id="JACEGA010000001">
    <property type="protein sequence ID" value="MBB2182794.1"/>
    <property type="molecule type" value="Genomic_DNA"/>
</dbReference>
<dbReference type="Proteomes" id="UP000574276">
    <property type="component" value="Unassembled WGS sequence"/>
</dbReference>
<sequence>MACVNSKNLKIMCESILCEIRESDLDSIALHDNAEDIALEDAKYLMGTRTGKSVYEYMQDNTQAKIMNSIELHSIDKCSKLEKVCYYYISGDTYKDRDGKELKDINGYIEIGFDYDVSMRNVLIYGILSGKINPENLSELPIRKYERYKYQLDIDEMVLRGDTMNSLNTVYGEYLKFKGISSESRSKRYVSILENLNEYIDNTPEYINDYLGVFHTIGNMIMVPKEFNSPRYRKTKDYWDLTLKGIYKWFIKNDNESDEGLIEIIGATPYFPSEKDNIDSCKKWLSRYQKNNKLSWKKFIIDNSLEMYVDKEWKPIEFWEGHFQNAKRGEMNPTNEEEYKIFFTDSYKRILKRGRQIAEKLIGVR</sequence>
<dbReference type="RefSeq" id="WP_228352488.1">
    <property type="nucleotide sequence ID" value="NZ_JACEGA010000001.1"/>
</dbReference>
<keyword evidence="2" id="KW-1185">Reference proteome</keyword>
<evidence type="ECO:0000313" key="1">
    <source>
        <dbReference type="EMBL" id="MBB2182794.1"/>
    </source>
</evidence>
<organism evidence="1 2">
    <name type="scientific">Variimorphobacter saccharofermentans</name>
    <dbReference type="NCBI Taxonomy" id="2755051"/>
    <lineage>
        <taxon>Bacteria</taxon>
        <taxon>Bacillati</taxon>
        <taxon>Bacillota</taxon>
        <taxon>Clostridia</taxon>
        <taxon>Lachnospirales</taxon>
        <taxon>Lachnospiraceae</taxon>
        <taxon>Variimorphobacter</taxon>
    </lineage>
</organism>